<protein>
    <submittedName>
        <fullName evidence="2">FHA domain protein</fullName>
    </submittedName>
</protein>
<dbReference type="EMBL" id="CP036273">
    <property type="protein sequence ID" value="QDU21416.1"/>
    <property type="molecule type" value="Genomic_DNA"/>
</dbReference>
<sequence>MSSCPTCLTALPDGAAGCARCGAFSPGSPLLVTVALSPGVACLDSRYPADSRPPVTPAPDRTLAPATVLVNTSGDARVTVTPAPAGSPDRPTIFAVPPPPPPAFVVKLRVIRGLRIGAEYPVYPGRNIIGRFADKPVDVDLTAIEPDGQVWSSRRHACLTLDRSVLVVEDLNSLNGTWVNGARLRAGGALPLKAGDVIQIGVAQLRVDVEAAPPPG</sequence>
<dbReference type="Proteomes" id="UP000319576">
    <property type="component" value="Chromosome"/>
</dbReference>
<dbReference type="InterPro" id="IPR008984">
    <property type="entry name" value="SMAD_FHA_dom_sf"/>
</dbReference>
<reference evidence="2 3" key="1">
    <citation type="submission" date="2019-02" db="EMBL/GenBank/DDBJ databases">
        <title>Deep-cultivation of Planctomycetes and their phenomic and genomic characterization uncovers novel biology.</title>
        <authorList>
            <person name="Wiegand S."/>
            <person name="Jogler M."/>
            <person name="Boedeker C."/>
            <person name="Pinto D."/>
            <person name="Vollmers J."/>
            <person name="Rivas-Marin E."/>
            <person name="Kohn T."/>
            <person name="Peeters S.H."/>
            <person name="Heuer A."/>
            <person name="Rast P."/>
            <person name="Oberbeckmann S."/>
            <person name="Bunk B."/>
            <person name="Jeske O."/>
            <person name="Meyerdierks A."/>
            <person name="Storesund J.E."/>
            <person name="Kallscheuer N."/>
            <person name="Luecker S."/>
            <person name="Lage O.M."/>
            <person name="Pohl T."/>
            <person name="Merkel B.J."/>
            <person name="Hornburger P."/>
            <person name="Mueller R.-W."/>
            <person name="Bruemmer F."/>
            <person name="Labrenz M."/>
            <person name="Spormann A.M."/>
            <person name="Op den Camp H."/>
            <person name="Overmann J."/>
            <person name="Amann R."/>
            <person name="Jetten M.S.M."/>
            <person name="Mascher T."/>
            <person name="Medema M.H."/>
            <person name="Devos D.P."/>
            <person name="Kaster A.-K."/>
            <person name="Ovreas L."/>
            <person name="Rohde M."/>
            <person name="Galperin M.Y."/>
            <person name="Jogler C."/>
        </authorList>
    </citation>
    <scope>NUCLEOTIDE SEQUENCE [LARGE SCALE GENOMIC DNA]</scope>
    <source>
        <strain evidence="2 3">ETA_A1</strain>
    </source>
</reference>
<dbReference type="Gene3D" id="2.60.200.20">
    <property type="match status" value="1"/>
</dbReference>
<evidence type="ECO:0000313" key="2">
    <source>
        <dbReference type="EMBL" id="QDU21416.1"/>
    </source>
</evidence>
<accession>A0A517XV91</accession>
<evidence type="ECO:0000259" key="1">
    <source>
        <dbReference type="PROSITE" id="PS50006"/>
    </source>
</evidence>
<evidence type="ECO:0000313" key="3">
    <source>
        <dbReference type="Proteomes" id="UP000319576"/>
    </source>
</evidence>
<proteinExistence type="predicted"/>
<dbReference type="Pfam" id="PF00498">
    <property type="entry name" value="FHA"/>
    <property type="match status" value="1"/>
</dbReference>
<keyword evidence="3" id="KW-1185">Reference proteome</keyword>
<dbReference type="InterPro" id="IPR000253">
    <property type="entry name" value="FHA_dom"/>
</dbReference>
<dbReference type="AlphaFoldDB" id="A0A517XV91"/>
<dbReference type="OrthoDB" id="9816434at2"/>
<dbReference type="CDD" id="cd00060">
    <property type="entry name" value="FHA"/>
    <property type="match status" value="1"/>
</dbReference>
<feature type="domain" description="FHA" evidence="1">
    <location>
        <begin position="127"/>
        <end position="184"/>
    </location>
</feature>
<name>A0A517XV91_9BACT</name>
<dbReference type="PROSITE" id="PS50006">
    <property type="entry name" value="FHA_DOMAIN"/>
    <property type="match status" value="1"/>
</dbReference>
<dbReference type="RefSeq" id="WP_145240344.1">
    <property type="nucleotide sequence ID" value="NZ_CP036273.1"/>
</dbReference>
<dbReference type="SMART" id="SM00240">
    <property type="entry name" value="FHA"/>
    <property type="match status" value="1"/>
</dbReference>
<gene>
    <name evidence="2" type="ORF">ETAA1_33830</name>
</gene>
<dbReference type="KEGG" id="uli:ETAA1_33830"/>
<organism evidence="2 3">
    <name type="scientific">Urbifossiella limnaea</name>
    <dbReference type="NCBI Taxonomy" id="2528023"/>
    <lineage>
        <taxon>Bacteria</taxon>
        <taxon>Pseudomonadati</taxon>
        <taxon>Planctomycetota</taxon>
        <taxon>Planctomycetia</taxon>
        <taxon>Gemmatales</taxon>
        <taxon>Gemmataceae</taxon>
        <taxon>Urbifossiella</taxon>
    </lineage>
</organism>
<dbReference type="SUPFAM" id="SSF49879">
    <property type="entry name" value="SMAD/FHA domain"/>
    <property type="match status" value="1"/>
</dbReference>